<reference evidence="3" key="1">
    <citation type="submission" date="2017-02" db="UniProtKB">
        <authorList>
            <consortium name="WormBaseParasite"/>
        </authorList>
    </citation>
    <scope>IDENTIFICATION</scope>
</reference>
<gene>
    <name evidence="1" type="ORF">BPAG_LOCUS3818</name>
</gene>
<dbReference type="WBParaSite" id="BPAG_0000385001-mRNA-1">
    <property type="protein sequence ID" value="BPAG_0000385001-mRNA-1"/>
    <property type="gene ID" value="BPAG_0000385001"/>
</dbReference>
<accession>A0A0N4T6L7</accession>
<dbReference type="Proteomes" id="UP000278627">
    <property type="component" value="Unassembled WGS sequence"/>
</dbReference>
<keyword evidence="2" id="KW-1185">Reference proteome</keyword>
<evidence type="ECO:0000313" key="3">
    <source>
        <dbReference type="WBParaSite" id="BPAG_0000385001-mRNA-1"/>
    </source>
</evidence>
<evidence type="ECO:0000313" key="2">
    <source>
        <dbReference type="Proteomes" id="UP000278627"/>
    </source>
</evidence>
<organism evidence="3">
    <name type="scientific">Brugia pahangi</name>
    <name type="common">Filarial nematode worm</name>
    <dbReference type="NCBI Taxonomy" id="6280"/>
    <lineage>
        <taxon>Eukaryota</taxon>
        <taxon>Metazoa</taxon>
        <taxon>Ecdysozoa</taxon>
        <taxon>Nematoda</taxon>
        <taxon>Chromadorea</taxon>
        <taxon>Rhabditida</taxon>
        <taxon>Spirurina</taxon>
        <taxon>Spiruromorpha</taxon>
        <taxon>Filarioidea</taxon>
        <taxon>Onchocercidae</taxon>
        <taxon>Brugia</taxon>
    </lineage>
</organism>
<dbReference type="EMBL" id="UZAD01001379">
    <property type="protein sequence ID" value="VDN85004.1"/>
    <property type="molecule type" value="Genomic_DNA"/>
</dbReference>
<protein>
    <submittedName>
        <fullName evidence="1 3">Uncharacterized protein</fullName>
    </submittedName>
</protein>
<reference evidence="1 2" key="2">
    <citation type="submission" date="2018-11" db="EMBL/GenBank/DDBJ databases">
        <authorList>
            <consortium name="Pathogen Informatics"/>
        </authorList>
    </citation>
    <scope>NUCLEOTIDE SEQUENCE [LARGE SCALE GENOMIC DNA]</scope>
</reference>
<proteinExistence type="predicted"/>
<name>A0A0N4T6L7_BRUPA</name>
<evidence type="ECO:0000313" key="1">
    <source>
        <dbReference type="EMBL" id="VDN85004.1"/>
    </source>
</evidence>
<sequence length="109" mass="12335">MTNTYDINKKFMVTLPTDILQTICNEMEDDDPEAEDDEPVSLVVWNTQVAPFTSDLMDEIKDDAEVIDISTPSKSSSGISEYLVIMPLRHRRSIQLSSPTLSQEIITNR</sequence>
<dbReference type="AlphaFoldDB" id="A0A0N4T6L7"/>